<evidence type="ECO:0000259" key="2">
    <source>
        <dbReference type="PROSITE" id="PS51144"/>
    </source>
</evidence>
<accession>A0ABD0YMV3</accession>
<keyword evidence="4" id="KW-1185">Reference proteome</keyword>
<dbReference type="PANTHER" id="PTHR18952">
    <property type="entry name" value="CARBONIC ANHYDRASE"/>
    <property type="match status" value="1"/>
</dbReference>
<comment type="caution">
    <text evidence="3">The sequence shown here is derived from an EMBL/GenBank/DDBJ whole genome shotgun (WGS) entry which is preliminary data.</text>
</comment>
<dbReference type="AlphaFoldDB" id="A0ABD0YMV3"/>
<dbReference type="InterPro" id="IPR001148">
    <property type="entry name" value="CA_dom"/>
</dbReference>
<reference evidence="3 4" key="1">
    <citation type="submission" date="2024-07" db="EMBL/GenBank/DDBJ databases">
        <title>Chromosome-level genome assembly of the water stick insect Ranatra chinensis (Heteroptera: Nepidae).</title>
        <authorList>
            <person name="Liu X."/>
        </authorList>
    </citation>
    <scope>NUCLEOTIDE SEQUENCE [LARGE SCALE GENOMIC DNA]</scope>
    <source>
        <strain evidence="3">Cailab_2021Rc</strain>
        <tissue evidence="3">Muscle</tissue>
    </source>
</reference>
<organism evidence="3 4">
    <name type="scientific">Ranatra chinensis</name>
    <dbReference type="NCBI Taxonomy" id="642074"/>
    <lineage>
        <taxon>Eukaryota</taxon>
        <taxon>Metazoa</taxon>
        <taxon>Ecdysozoa</taxon>
        <taxon>Arthropoda</taxon>
        <taxon>Hexapoda</taxon>
        <taxon>Insecta</taxon>
        <taxon>Pterygota</taxon>
        <taxon>Neoptera</taxon>
        <taxon>Paraneoptera</taxon>
        <taxon>Hemiptera</taxon>
        <taxon>Heteroptera</taxon>
        <taxon>Panheteroptera</taxon>
        <taxon>Nepomorpha</taxon>
        <taxon>Nepidae</taxon>
        <taxon>Ranatrinae</taxon>
        <taxon>Ranatra</taxon>
    </lineage>
</organism>
<dbReference type="SUPFAM" id="SSF51069">
    <property type="entry name" value="Carbonic anhydrase"/>
    <property type="match status" value="1"/>
</dbReference>
<dbReference type="InterPro" id="IPR036398">
    <property type="entry name" value="CA_dom_sf"/>
</dbReference>
<dbReference type="PROSITE" id="PS51144">
    <property type="entry name" value="ALPHA_CA_2"/>
    <property type="match status" value="1"/>
</dbReference>
<sequence>MVCFFLFEAIISGKWFGPRPYVCNGPLTGTYVFAQLHFHWGPDDEQGSEHTLDGQKLPLEMHVIFFNSIYMTQDDAKNKKDGIIVFSYFFKLQAEDNENLSPIVNSLRLIRQPFKSEHLELMPLMELVYPFEDDYFLYWGNVSGKESQHPVLWLLCRHPYLISSGQVATGSFILLMNYRNAITK</sequence>
<feature type="domain" description="Alpha-carbonic anhydrase" evidence="2">
    <location>
        <begin position="1"/>
        <end position="184"/>
    </location>
</feature>
<evidence type="ECO:0000313" key="3">
    <source>
        <dbReference type="EMBL" id="KAL1132590.1"/>
    </source>
</evidence>
<dbReference type="Proteomes" id="UP001558652">
    <property type="component" value="Unassembled WGS sequence"/>
</dbReference>
<name>A0ABD0YMV3_9HEMI</name>
<evidence type="ECO:0000256" key="1">
    <source>
        <dbReference type="ARBA" id="ARBA00010718"/>
    </source>
</evidence>
<protein>
    <recommendedName>
        <fullName evidence="2">Alpha-carbonic anhydrase domain-containing protein</fullName>
    </recommendedName>
</protein>
<dbReference type="InterPro" id="IPR023561">
    <property type="entry name" value="Carbonic_anhydrase_a-class"/>
</dbReference>
<gene>
    <name evidence="3" type="ORF">AAG570_010542</name>
</gene>
<dbReference type="Pfam" id="PF00194">
    <property type="entry name" value="Carb_anhydrase"/>
    <property type="match status" value="1"/>
</dbReference>
<dbReference type="Gene3D" id="3.10.200.10">
    <property type="entry name" value="Alpha carbonic anhydrase"/>
    <property type="match status" value="1"/>
</dbReference>
<comment type="similarity">
    <text evidence="1">Belongs to the alpha-carbonic anhydrase family.</text>
</comment>
<dbReference type="SMART" id="SM01057">
    <property type="entry name" value="Carb_anhydrase"/>
    <property type="match status" value="1"/>
</dbReference>
<proteinExistence type="inferred from homology"/>
<evidence type="ECO:0000313" key="4">
    <source>
        <dbReference type="Proteomes" id="UP001558652"/>
    </source>
</evidence>
<dbReference type="PANTHER" id="PTHR18952:SF233">
    <property type="entry name" value="CARBONIC ANHYDRASE 14"/>
    <property type="match status" value="1"/>
</dbReference>
<dbReference type="EMBL" id="JBFDAA010000005">
    <property type="protein sequence ID" value="KAL1132590.1"/>
    <property type="molecule type" value="Genomic_DNA"/>
</dbReference>